<dbReference type="RefSeq" id="WP_024555967.1">
    <property type="nucleotide sequence ID" value="NZ_LFEJ01000022.1"/>
</dbReference>
<reference evidence="10 11" key="1">
    <citation type="submission" date="2015-06" db="EMBL/GenBank/DDBJ databases">
        <title>Genome sequencing of Cronobacter sp. strain DJ34 isolated from petroleum contaminated sludge of Duliajan Oil Fields, Assam, India.</title>
        <authorList>
            <person name="Pal S."/>
            <person name="Banerjee T.D."/>
            <person name="Roy A."/>
            <person name="Sar P."/>
            <person name="Kazy S.K."/>
        </authorList>
    </citation>
    <scope>NUCLEOTIDE SEQUENCE [LARGE SCALE GENOMIC DNA]</scope>
    <source>
        <strain evidence="10 11">DJ34</strain>
    </source>
</reference>
<dbReference type="EMBL" id="LFEJ01000022">
    <property type="protein sequence ID" value="KMV33462.1"/>
    <property type="molecule type" value="Genomic_DNA"/>
</dbReference>
<comment type="similarity">
    <text evidence="2 8">Belongs to the ABC-2 integral membrane protein family.</text>
</comment>
<proteinExistence type="inferred from homology"/>
<dbReference type="PRINTS" id="PR00164">
    <property type="entry name" value="ABC2TRNSPORT"/>
</dbReference>
<dbReference type="PATRIC" id="fig|1656095.3.peg.2981"/>
<keyword evidence="3 8" id="KW-0813">Transport</keyword>
<comment type="caution">
    <text evidence="10">The sequence shown here is derived from an EMBL/GenBank/DDBJ whole genome shotgun (WGS) entry which is preliminary data.</text>
</comment>
<dbReference type="Proteomes" id="UP000037315">
    <property type="component" value="Unassembled WGS sequence"/>
</dbReference>
<comment type="subcellular location">
    <subcellularLocation>
        <location evidence="8">Cell inner membrane</location>
        <topology evidence="8">Multi-pass membrane protein</topology>
    </subcellularLocation>
    <subcellularLocation>
        <location evidence="1">Cell membrane</location>
        <topology evidence="1">Multi-pass membrane protein</topology>
    </subcellularLocation>
</comment>
<evidence type="ECO:0000313" key="10">
    <source>
        <dbReference type="EMBL" id="KMV33462.1"/>
    </source>
</evidence>
<gene>
    <name evidence="10" type="ORF">ACH50_16025</name>
</gene>
<feature type="transmembrane region" description="Helical" evidence="8">
    <location>
        <begin position="345"/>
        <end position="363"/>
    </location>
</feature>
<keyword evidence="5 8" id="KW-0812">Transmembrane</keyword>
<dbReference type="InterPro" id="IPR047817">
    <property type="entry name" value="ABC2_TM_bact-type"/>
</dbReference>
<name>A0A0J8VK34_9ENTR</name>
<dbReference type="GO" id="GO:0140359">
    <property type="term" value="F:ABC-type transporter activity"/>
    <property type="evidence" value="ECO:0007669"/>
    <property type="project" value="InterPro"/>
</dbReference>
<keyword evidence="4 8" id="KW-1003">Cell membrane</keyword>
<evidence type="ECO:0000313" key="11">
    <source>
        <dbReference type="Proteomes" id="UP000037315"/>
    </source>
</evidence>
<evidence type="ECO:0000256" key="7">
    <source>
        <dbReference type="ARBA" id="ARBA00023136"/>
    </source>
</evidence>
<feature type="transmembrane region" description="Helical" evidence="8">
    <location>
        <begin position="173"/>
        <end position="197"/>
    </location>
</feature>
<evidence type="ECO:0000256" key="5">
    <source>
        <dbReference type="ARBA" id="ARBA00022692"/>
    </source>
</evidence>
<dbReference type="PANTHER" id="PTHR30294:SF44">
    <property type="entry name" value="MULTIDRUG ABC TRANSPORTER PERMEASE YBHR-RELATED"/>
    <property type="match status" value="1"/>
</dbReference>
<dbReference type="STRING" id="1121863.GCA_000621185_00329"/>
<dbReference type="InterPro" id="IPR000412">
    <property type="entry name" value="ABC_2_transport"/>
</dbReference>
<dbReference type="GO" id="GO:0043190">
    <property type="term" value="C:ATP-binding cassette (ABC) transporter complex"/>
    <property type="evidence" value="ECO:0007669"/>
    <property type="project" value="InterPro"/>
</dbReference>
<evidence type="ECO:0000259" key="9">
    <source>
        <dbReference type="PROSITE" id="PS51012"/>
    </source>
</evidence>
<evidence type="ECO:0000256" key="8">
    <source>
        <dbReference type="RuleBase" id="RU361157"/>
    </source>
</evidence>
<dbReference type="OrthoDB" id="9808686at2"/>
<evidence type="ECO:0000256" key="3">
    <source>
        <dbReference type="ARBA" id="ARBA00022448"/>
    </source>
</evidence>
<dbReference type="InterPro" id="IPR013525">
    <property type="entry name" value="ABC2_TM"/>
</dbReference>
<feature type="transmembrane region" description="Helical" evidence="8">
    <location>
        <begin position="218"/>
        <end position="243"/>
    </location>
</feature>
<dbReference type="Gene3D" id="3.40.1710.10">
    <property type="entry name" value="abc type-2 transporter like domain"/>
    <property type="match status" value="1"/>
</dbReference>
<feature type="domain" description="ABC transmembrane type-2" evidence="9">
    <location>
        <begin position="129"/>
        <end position="366"/>
    </location>
</feature>
<accession>A0A0J8VK34</accession>
<dbReference type="PANTHER" id="PTHR30294">
    <property type="entry name" value="MEMBRANE COMPONENT OF ABC TRANSPORTER YHHJ-RELATED"/>
    <property type="match status" value="1"/>
</dbReference>
<keyword evidence="6 8" id="KW-1133">Transmembrane helix</keyword>
<keyword evidence="11" id="KW-1185">Reference proteome</keyword>
<sequence>MFYRLWTLIRKELQSLLREPQTRAILIMPVLLQVLLFPFAATLEVTNATIAIYNEDNGAHSIELTQRFARAKAFSEVRMLNSAQAIRPTLDTQKALLLIRFPADFSRKLSRLEPAPLQIILDGRNSNSAQIAANYLQEIVKDYQLELLEGKPKPNNSELVVRNWYNPNLDYKWFIVPSLIAMITTIGVMIVTSLSVAREREQGTLDQLLVSPLATWQIFVGKAVPALVVATFQATIVLGAGIWGYDIPFSGSLALFYFTMLIYGLSLVGFGLLISALCATQQQAFIGVFVFMMPAILLSGYVSPVENMPVWLQNLTWANPIRHFTDITKAIYLKDASLEIIWRSLWPLLVIAATTGSAAYAMFRRKIA</sequence>
<organism evidence="10 11">
    <name type="scientific">Franconibacter pulveris</name>
    <dbReference type="NCBI Taxonomy" id="435910"/>
    <lineage>
        <taxon>Bacteria</taxon>
        <taxon>Pseudomonadati</taxon>
        <taxon>Pseudomonadota</taxon>
        <taxon>Gammaproteobacteria</taxon>
        <taxon>Enterobacterales</taxon>
        <taxon>Enterobacteriaceae</taxon>
        <taxon>Franconibacter</taxon>
    </lineage>
</organism>
<dbReference type="InterPro" id="IPR051449">
    <property type="entry name" value="ABC-2_transporter_component"/>
</dbReference>
<feature type="transmembrane region" description="Helical" evidence="8">
    <location>
        <begin position="284"/>
        <end position="302"/>
    </location>
</feature>
<evidence type="ECO:0000256" key="2">
    <source>
        <dbReference type="ARBA" id="ARBA00007783"/>
    </source>
</evidence>
<dbReference type="AlphaFoldDB" id="A0A0J8VK34"/>
<evidence type="ECO:0000256" key="1">
    <source>
        <dbReference type="ARBA" id="ARBA00004651"/>
    </source>
</evidence>
<evidence type="ECO:0000256" key="4">
    <source>
        <dbReference type="ARBA" id="ARBA00022475"/>
    </source>
</evidence>
<feature type="transmembrane region" description="Helical" evidence="8">
    <location>
        <begin position="21"/>
        <end position="41"/>
    </location>
</feature>
<protein>
    <recommendedName>
        <fullName evidence="8">Transport permease protein</fullName>
    </recommendedName>
</protein>
<feature type="transmembrane region" description="Helical" evidence="8">
    <location>
        <begin position="255"/>
        <end position="277"/>
    </location>
</feature>
<dbReference type="Pfam" id="PF12698">
    <property type="entry name" value="ABC2_membrane_3"/>
    <property type="match status" value="1"/>
</dbReference>
<dbReference type="PROSITE" id="PS51012">
    <property type="entry name" value="ABC_TM2"/>
    <property type="match status" value="1"/>
</dbReference>
<keyword evidence="7 8" id="KW-0472">Membrane</keyword>
<evidence type="ECO:0000256" key="6">
    <source>
        <dbReference type="ARBA" id="ARBA00022989"/>
    </source>
</evidence>